<accession>A0A8H6R1K7</accession>
<dbReference type="Proteomes" id="UP000654922">
    <property type="component" value="Unassembled WGS sequence"/>
</dbReference>
<evidence type="ECO:0000313" key="1">
    <source>
        <dbReference type="EMBL" id="KAF7167178.1"/>
    </source>
</evidence>
<reference evidence="2" key="1">
    <citation type="submission" date="2020-06" db="EMBL/GenBank/DDBJ databases">
        <title>Draft genome sequences of strains closely related to Aspergillus parafelis and Aspergillus hiratsukae.</title>
        <authorList>
            <person name="Dos Santos R.A.C."/>
            <person name="Rivero-Menendez O."/>
            <person name="Steenwyk J.L."/>
            <person name="Mead M.E."/>
            <person name="Goldman G.H."/>
            <person name="Alastruey-Izquierdo A."/>
            <person name="Rokas A."/>
        </authorList>
    </citation>
    <scope>NUCLEOTIDE SEQUENCE</scope>
    <source>
        <strain evidence="1">CNM-CM5623</strain>
        <strain evidence="2">CNM-CM7691</strain>
    </source>
</reference>
<dbReference type="AlphaFoldDB" id="A0A8H6R1K7"/>
<evidence type="ECO:0000313" key="3">
    <source>
        <dbReference type="Proteomes" id="UP000641853"/>
    </source>
</evidence>
<protein>
    <submittedName>
        <fullName evidence="2">Uncharacterized protein</fullName>
    </submittedName>
</protein>
<dbReference type="EMBL" id="JACBAE010001291">
    <property type="protein sequence ID" value="KAF7167178.1"/>
    <property type="molecule type" value="Genomic_DNA"/>
</dbReference>
<keyword evidence="3" id="KW-1185">Reference proteome</keyword>
<name>A0A8H6R1K7_9EURO</name>
<sequence length="150" mass="16156">MNSVTTAILGMSSTDKFGRELASAFNRLVGPLDGQTRLLLAAVIWAGAPRYAKTTNTKSQKHMERLSRVIKSFGAVAGFIPVPRVGSGAGLAAVLGNGLLHHAYQSKFNDLKGQIMEFAAQIDLACTRLRLQPGNVFHEYFMTATFVASV</sequence>
<dbReference type="EMBL" id="JACBAG010001748">
    <property type="protein sequence ID" value="KAF7183026.1"/>
    <property type="molecule type" value="Genomic_DNA"/>
</dbReference>
<organism evidence="2 3">
    <name type="scientific">Aspergillus felis</name>
    <dbReference type="NCBI Taxonomy" id="1287682"/>
    <lineage>
        <taxon>Eukaryota</taxon>
        <taxon>Fungi</taxon>
        <taxon>Dikarya</taxon>
        <taxon>Ascomycota</taxon>
        <taxon>Pezizomycotina</taxon>
        <taxon>Eurotiomycetes</taxon>
        <taxon>Eurotiomycetidae</taxon>
        <taxon>Eurotiales</taxon>
        <taxon>Aspergillaceae</taxon>
        <taxon>Aspergillus</taxon>
        <taxon>Aspergillus subgen. Fumigati</taxon>
    </lineage>
</organism>
<comment type="caution">
    <text evidence="2">The sequence shown here is derived from an EMBL/GenBank/DDBJ whole genome shotgun (WGS) entry which is preliminary data.</text>
</comment>
<gene>
    <name evidence="1" type="ORF">CNMCM5623_000585</name>
    <name evidence="2" type="ORF">CNMCM7691_002861</name>
</gene>
<evidence type="ECO:0000313" key="2">
    <source>
        <dbReference type="EMBL" id="KAF7183026.1"/>
    </source>
</evidence>
<proteinExistence type="predicted"/>
<dbReference type="Proteomes" id="UP000641853">
    <property type="component" value="Unassembled WGS sequence"/>
</dbReference>